<feature type="compositionally biased region" description="Acidic residues" evidence="9">
    <location>
        <begin position="563"/>
        <end position="582"/>
    </location>
</feature>
<evidence type="ECO:0000256" key="3">
    <source>
        <dbReference type="ARBA" id="ARBA00022763"/>
    </source>
</evidence>
<dbReference type="GO" id="GO:0002191">
    <property type="term" value="P:cap-dependent translational initiation"/>
    <property type="evidence" value="ECO:0007669"/>
    <property type="project" value="UniProtKB-UniRule"/>
</dbReference>
<organism evidence="12 13">
    <name type="scientific">Parathielavia hyrcaniae</name>
    <dbReference type="NCBI Taxonomy" id="113614"/>
    <lineage>
        <taxon>Eukaryota</taxon>
        <taxon>Fungi</taxon>
        <taxon>Dikarya</taxon>
        <taxon>Ascomycota</taxon>
        <taxon>Pezizomycotina</taxon>
        <taxon>Sordariomycetes</taxon>
        <taxon>Sordariomycetidae</taxon>
        <taxon>Sordariales</taxon>
        <taxon>Chaetomiaceae</taxon>
        <taxon>Parathielavia</taxon>
    </lineage>
</organism>
<evidence type="ECO:0000256" key="7">
    <source>
        <dbReference type="ARBA" id="ARBA00023242"/>
    </source>
</evidence>
<feature type="region of interest" description="Disordered" evidence="9">
    <location>
        <begin position="676"/>
        <end position="851"/>
    </location>
</feature>
<dbReference type="PANTHER" id="PTHR12399:SF0">
    <property type="entry name" value="EUKARYOTIC TRANSLATION INITIATION FACTOR 3 SUBUNIT D"/>
    <property type="match status" value="1"/>
</dbReference>
<dbReference type="InterPro" id="IPR036866">
    <property type="entry name" value="RibonucZ/Hydroxyglut_hydro"/>
</dbReference>
<feature type="compositionally biased region" description="Basic and acidic residues" evidence="9">
    <location>
        <begin position="171"/>
        <end position="182"/>
    </location>
</feature>
<dbReference type="SUPFAM" id="SSF56281">
    <property type="entry name" value="Metallo-hydrolase/oxidoreductase"/>
    <property type="match status" value="1"/>
</dbReference>
<comment type="function">
    <text evidence="8">mRNA cap-binding component of the eukaryotic translation initiation factor 3 (eIF-3) complex, which is involved in protein synthesis of a specialized repertoire of mRNAs and, together with other initiation factors, stimulates binding of mRNA and methionyl-tRNAi to the 40S ribosome. The eIF-3 complex specifically targets and initiates translation of a subset of mRNAs involved in cell proliferation. In the eIF-3 complex, eif3d specifically recognizes and binds the 7-methylguanosine cap of a subset of mRNAs.</text>
</comment>
<keyword evidence="7" id="KW-0539">Nucleus</keyword>
<dbReference type="InterPro" id="IPR007783">
    <property type="entry name" value="eIF3d"/>
</dbReference>
<dbReference type="Pfam" id="PF07522">
    <property type="entry name" value="DRMBL"/>
    <property type="match status" value="1"/>
</dbReference>
<feature type="compositionally biased region" description="Gly residues" evidence="9">
    <location>
        <begin position="145"/>
        <end position="165"/>
    </location>
</feature>
<feature type="compositionally biased region" description="Low complexity" evidence="9">
    <location>
        <begin position="627"/>
        <end position="641"/>
    </location>
</feature>
<evidence type="ECO:0000256" key="8">
    <source>
        <dbReference type="HAMAP-Rule" id="MF_03003"/>
    </source>
</evidence>
<dbReference type="InterPro" id="IPR011084">
    <property type="entry name" value="DRMBL"/>
</dbReference>
<dbReference type="CDD" id="cd16273">
    <property type="entry name" value="SNM1A-1C-like_MBL-fold"/>
    <property type="match status" value="1"/>
</dbReference>
<dbReference type="GO" id="GO:0098808">
    <property type="term" value="F:mRNA cap binding"/>
    <property type="evidence" value="ECO:0007669"/>
    <property type="project" value="UniProtKB-UniRule"/>
</dbReference>
<feature type="region of interest" description="Disordered" evidence="9">
    <location>
        <begin position="559"/>
        <end position="652"/>
    </location>
</feature>
<dbReference type="Gene3D" id="3.60.15.10">
    <property type="entry name" value="Ribonuclease Z/Hydroxyacylglutathione hydrolase-like"/>
    <property type="match status" value="1"/>
</dbReference>
<feature type="region of interest" description="RNA gate" evidence="8">
    <location>
        <begin position="310"/>
        <end position="324"/>
    </location>
</feature>
<dbReference type="GO" id="GO:0005852">
    <property type="term" value="C:eukaryotic translation initiation factor 3 complex"/>
    <property type="evidence" value="ECO:0007669"/>
    <property type="project" value="UniProtKB-UniRule"/>
</dbReference>
<sequence>MAEPPAGVSSLIDLINSLPDPDGTWGPAVTTETTLNGVPYAPFSKSDKLGRMADWTENKDGGRDGRGRQQYNRSYRDQQVYGAGSASLFAAPVAEDEASFSVVSNVRDTTKTRFGRGAIFTRGRGQRGRGQDNRGGGRQQFQRQGRGGQQYGGYDGRGGARGGGARGRRFGWKDYDKPQRNRDASINVRPDWKLLEEIDFNRLSKLNLETDEGEDVDSYGFLYYYDRSYDKPPVKNAERKLAVVDRAVYNVTTSSDPIIQDLAEKDEATIFATDSILSMLMCAPRSVYPWDIVIVRQGNKVFLDKRDNAALDMVTVNENAHDAPLEASEGSKEIINQPPALAEEATYINHNFANQVVIESQKVEMAHENPFYSASDETEPPASKTYKYRRFDLSTSEEDPTYLVVRTELDAVQKNPNNGEDQFVTIHALNEFDNKAQGSGNALDWRTKLVSQRGAVVATEMKNNSCKLARWTVQSILAKADMMKLGFVSRASPKVNDKHVVLGVIGWKPKDFANQMNLQLSNGWGIVRTIADMCLQRDEGKYVLVKDPNKSILRLYEVPAGGLDEDDDGPEPEAEAEVEEDQDRYKTTTPKTMAPASKMKSTPRTKSKQKLSQSRLQLDTPQKKPSRSSAPSTPSATAAKSKLNHARSKPNQSILSFFKKVPGEEDGLFINGEVDGGVVDGCCGEGQREGEEVQVQGEEDIYGATPPGGEEGDGREEDDYQSGKRYNEAGGPVKRRRVRSGGCGLGVGEGEGEGSRTKRKAGNPFLDDSSSDEDDNDDDKENELKSAASRVRVSGPGPAKLTNGGPISREVPLLRQRTSGAELGDDPPGQPDGGDDAGDDDDPAEDDDFTGEELEAMRYMEEQARLEAEEEGRECEASDEVGDETMIESCPVCSGNLGGATPDQATAHVNSCLDGSPTLLPKPPAPVIEVEAAMVGKRFAKAAVARPGQANPISLGDDAGEGMSRSAFTKLMSGHAEDIAWASAAAAETASRGMPAYKRTCPFYKIMPGLFICVDAFRYGAVEGCKAYFLSHFHSDHYMGLTANWTHGPIYCSKVTGSLVRTQLKTAAKYVVELEFEKTVPVPETSGVTVTMIPANHCPGSSLFLFKKTAGGRTQRILHCGDFRACPAHVEHPKLRPETVDAITGRTKQQKIDVCYLDTTYLNPRYSFPPQHQVITACAELCALLNKSLLANDHREWESLLRRQRRGDFSSSTQDVSKFFTTSSTTATASSNKPTSTPPTPNAFTALTGRPQPHHPNRLLVVCGTYSIGKERICVAIAKALRTKIYAAPAKIRMCKQLDDAELASLLTSDPVEAQVHMQMIMEIRAETLAEYLEGYKARGEFGRVVGLRPSGWNYRPSAASSSSSGGGKSGGGGGGGSGMGSVGANLPPGSLPTAQLLHGPGWRTRFAAGDLVPQRGSTGEAMCFGVPYSEHSSFRELALFVMALRIERVVPTVNVGSEASRRRMKGWIERWVGERRRGGLVRVLSEAEGGGQSGEPGRGGKGELWDGKDGRGGGVYW</sequence>
<evidence type="ECO:0000256" key="6">
    <source>
        <dbReference type="ARBA" id="ARBA00023204"/>
    </source>
</evidence>
<reference evidence="12" key="1">
    <citation type="journal article" date="2023" name="Mol. Phylogenet. Evol.">
        <title>Genome-scale phylogeny and comparative genomics of the fungal order Sordariales.</title>
        <authorList>
            <person name="Hensen N."/>
            <person name="Bonometti L."/>
            <person name="Westerberg I."/>
            <person name="Brannstrom I.O."/>
            <person name="Guillou S."/>
            <person name="Cros-Aarteil S."/>
            <person name="Calhoun S."/>
            <person name="Haridas S."/>
            <person name="Kuo A."/>
            <person name="Mondo S."/>
            <person name="Pangilinan J."/>
            <person name="Riley R."/>
            <person name="LaButti K."/>
            <person name="Andreopoulos B."/>
            <person name="Lipzen A."/>
            <person name="Chen C."/>
            <person name="Yan M."/>
            <person name="Daum C."/>
            <person name="Ng V."/>
            <person name="Clum A."/>
            <person name="Steindorff A."/>
            <person name="Ohm R.A."/>
            <person name="Martin F."/>
            <person name="Silar P."/>
            <person name="Natvig D.O."/>
            <person name="Lalanne C."/>
            <person name="Gautier V."/>
            <person name="Ament-Velasquez S.L."/>
            <person name="Kruys A."/>
            <person name="Hutchinson M.I."/>
            <person name="Powell A.J."/>
            <person name="Barry K."/>
            <person name="Miller A.N."/>
            <person name="Grigoriev I.V."/>
            <person name="Debuchy R."/>
            <person name="Gladieux P."/>
            <person name="Hiltunen Thoren M."/>
            <person name="Johannesson H."/>
        </authorList>
    </citation>
    <scope>NUCLEOTIDE SEQUENCE</scope>
    <source>
        <strain evidence="12">CBS 757.83</strain>
    </source>
</reference>
<feature type="compositionally biased region" description="Acidic residues" evidence="9">
    <location>
        <begin position="833"/>
        <end position="851"/>
    </location>
</feature>
<feature type="domain" description="Metallo-beta-lactamase" evidence="11">
    <location>
        <begin position="1024"/>
        <end position="1131"/>
    </location>
</feature>
<name>A0AAN6Q8V8_9PEZI</name>
<comment type="domain">
    <text evidence="8">The RNA gate region regulates mRNA cap recognition to prevent promiscuous mRNA-binding before assembly of eif3d into the full eukaryotic translation initiation factor 3 (eIF-3) complex.</text>
</comment>
<feature type="domain" description="DNA repair metallo-beta-lactamase" evidence="10">
    <location>
        <begin position="1302"/>
        <end position="1457"/>
    </location>
</feature>
<keyword evidence="4" id="KW-0694">RNA-binding</keyword>
<keyword evidence="13" id="KW-1185">Reference proteome</keyword>
<evidence type="ECO:0000259" key="10">
    <source>
        <dbReference type="Pfam" id="PF07522"/>
    </source>
</evidence>
<dbReference type="Proteomes" id="UP001305647">
    <property type="component" value="Unassembled WGS sequence"/>
</dbReference>
<evidence type="ECO:0000313" key="12">
    <source>
        <dbReference type="EMBL" id="KAK4103051.1"/>
    </source>
</evidence>
<evidence type="ECO:0000256" key="9">
    <source>
        <dbReference type="SAM" id="MobiDB-lite"/>
    </source>
</evidence>
<dbReference type="FunFam" id="3.60.15.10:FF:000038">
    <property type="entry name" value="DNA cross-link repair protein pso2/snm1"/>
    <property type="match status" value="1"/>
</dbReference>
<evidence type="ECO:0000313" key="13">
    <source>
        <dbReference type="Proteomes" id="UP001305647"/>
    </source>
</evidence>
<evidence type="ECO:0000256" key="1">
    <source>
        <dbReference type="ARBA" id="ARBA00022490"/>
    </source>
</evidence>
<feature type="compositionally biased region" description="Low complexity" evidence="9">
    <location>
        <begin position="1223"/>
        <end position="1235"/>
    </location>
</feature>
<dbReference type="PANTHER" id="PTHR12399">
    <property type="entry name" value="EUKARYOTIC TRANSLATION INITIATION FACTOR 3 SUBUNIT 7"/>
    <property type="match status" value="1"/>
</dbReference>
<proteinExistence type="inferred from homology"/>
<dbReference type="GO" id="GO:0003743">
    <property type="term" value="F:translation initiation factor activity"/>
    <property type="evidence" value="ECO:0007669"/>
    <property type="project" value="UniProtKB-UniRule"/>
</dbReference>
<comment type="subcellular location">
    <subcellularLocation>
        <location evidence="8">Cytoplasm</location>
    </subcellularLocation>
</comment>
<evidence type="ECO:0000256" key="2">
    <source>
        <dbReference type="ARBA" id="ARBA00022540"/>
    </source>
</evidence>
<evidence type="ECO:0000256" key="4">
    <source>
        <dbReference type="ARBA" id="ARBA00022884"/>
    </source>
</evidence>
<dbReference type="GO" id="GO:0001732">
    <property type="term" value="P:formation of cytoplasmic translation initiation complex"/>
    <property type="evidence" value="ECO:0007669"/>
    <property type="project" value="UniProtKB-UniRule"/>
</dbReference>
<gene>
    <name evidence="12" type="ORF">N658DRAFT_565518</name>
</gene>
<evidence type="ECO:0000256" key="5">
    <source>
        <dbReference type="ARBA" id="ARBA00022917"/>
    </source>
</evidence>
<dbReference type="HAMAP" id="MF_03003">
    <property type="entry name" value="eIF3d"/>
    <property type="match status" value="1"/>
</dbReference>
<feature type="region of interest" description="Disordered" evidence="9">
    <location>
        <begin position="115"/>
        <end position="182"/>
    </location>
</feature>
<dbReference type="Pfam" id="PF05091">
    <property type="entry name" value="eIF-3_zeta"/>
    <property type="match status" value="1"/>
</dbReference>
<keyword evidence="5 8" id="KW-0648">Protein biosynthesis</keyword>
<dbReference type="GO" id="GO:0033290">
    <property type="term" value="C:eukaryotic 48S preinitiation complex"/>
    <property type="evidence" value="ECO:0007669"/>
    <property type="project" value="UniProtKB-UniRule"/>
</dbReference>
<feature type="region of interest" description="Disordered" evidence="9">
    <location>
        <begin position="1223"/>
        <end position="1242"/>
    </location>
</feature>
<keyword evidence="1 8" id="KW-0963">Cytoplasm</keyword>
<feature type="compositionally biased region" description="Gly residues" evidence="9">
    <location>
        <begin position="1365"/>
        <end position="1382"/>
    </location>
</feature>
<feature type="region of interest" description="Disordered" evidence="9">
    <location>
        <begin position="1356"/>
        <end position="1395"/>
    </location>
</feature>
<dbReference type="Pfam" id="PF12706">
    <property type="entry name" value="Lactamase_B_2"/>
    <property type="match status" value="1"/>
</dbReference>
<feature type="compositionally biased region" description="Basic and acidic residues" evidence="9">
    <location>
        <begin position="1499"/>
        <end position="1512"/>
    </location>
</feature>
<protein>
    <recommendedName>
        <fullName evidence="8">Eukaryotic translation initiation factor 3 subunit D</fullName>
        <shortName evidence="8">eIF3d</shortName>
    </recommendedName>
</protein>
<dbReference type="GO" id="GO:0016282">
    <property type="term" value="C:eukaryotic 43S preinitiation complex"/>
    <property type="evidence" value="ECO:0007669"/>
    <property type="project" value="UniProtKB-UniRule"/>
</dbReference>
<dbReference type="GO" id="GO:0006281">
    <property type="term" value="P:DNA repair"/>
    <property type="evidence" value="ECO:0007669"/>
    <property type="project" value="UniProtKB-KW"/>
</dbReference>
<feature type="compositionally biased region" description="Acidic residues" evidence="9">
    <location>
        <begin position="769"/>
        <end position="781"/>
    </location>
</feature>
<comment type="caution">
    <text evidence="12">The sequence shown here is derived from an EMBL/GenBank/DDBJ whole genome shotgun (WGS) entry which is preliminary data.</text>
</comment>
<keyword evidence="6" id="KW-0234">DNA repair</keyword>
<dbReference type="InterPro" id="IPR001279">
    <property type="entry name" value="Metallo-B-lactamas"/>
</dbReference>
<keyword evidence="3" id="KW-0227">DNA damage</keyword>
<reference evidence="12" key="2">
    <citation type="submission" date="2023-05" db="EMBL/GenBank/DDBJ databases">
        <authorList>
            <consortium name="Lawrence Berkeley National Laboratory"/>
            <person name="Steindorff A."/>
            <person name="Hensen N."/>
            <person name="Bonometti L."/>
            <person name="Westerberg I."/>
            <person name="Brannstrom I.O."/>
            <person name="Guillou S."/>
            <person name="Cros-Aarteil S."/>
            <person name="Calhoun S."/>
            <person name="Haridas S."/>
            <person name="Kuo A."/>
            <person name="Mondo S."/>
            <person name="Pangilinan J."/>
            <person name="Riley R."/>
            <person name="Labutti K."/>
            <person name="Andreopoulos B."/>
            <person name="Lipzen A."/>
            <person name="Chen C."/>
            <person name="Yanf M."/>
            <person name="Daum C."/>
            <person name="Ng V."/>
            <person name="Clum A."/>
            <person name="Ohm R."/>
            <person name="Martin F."/>
            <person name="Silar P."/>
            <person name="Natvig D."/>
            <person name="Lalanne C."/>
            <person name="Gautier V."/>
            <person name="Ament-Velasquez S.L."/>
            <person name="Kruys A."/>
            <person name="Hutchinson M.I."/>
            <person name="Powell A.J."/>
            <person name="Barry K."/>
            <person name="Miller A.N."/>
            <person name="Grigoriev I.V."/>
            <person name="Debuchy R."/>
            <person name="Gladieux P."/>
            <person name="Thoren M.H."/>
            <person name="Johannesson H."/>
        </authorList>
    </citation>
    <scope>NUCLEOTIDE SEQUENCE</scope>
    <source>
        <strain evidence="12">CBS 757.83</strain>
    </source>
</reference>
<dbReference type="EMBL" id="MU863629">
    <property type="protein sequence ID" value="KAK4103051.1"/>
    <property type="molecule type" value="Genomic_DNA"/>
</dbReference>
<dbReference type="Gene3D" id="3.40.50.12650">
    <property type="match status" value="1"/>
</dbReference>
<feature type="compositionally biased region" description="Acidic residues" evidence="9">
    <location>
        <begin position="710"/>
        <end position="720"/>
    </location>
</feature>
<evidence type="ECO:0000259" key="11">
    <source>
        <dbReference type="Pfam" id="PF12706"/>
    </source>
</evidence>
<keyword evidence="2 8" id="KW-0396">Initiation factor</keyword>
<comment type="similarity">
    <text evidence="8">Belongs to the eIF-3 subunit D family.</text>
</comment>
<feature type="region of interest" description="Disordered" evidence="9">
    <location>
        <begin position="1486"/>
        <end position="1518"/>
    </location>
</feature>
<accession>A0AAN6Q8V8</accession>
<comment type="subunit">
    <text evidence="8">Component of the eukaryotic translation initiation factor 3 (eIF-3) complex.</text>
</comment>
<feature type="compositionally biased region" description="Gly residues" evidence="9">
    <location>
        <begin position="1489"/>
        <end position="1498"/>
    </location>
</feature>
<feature type="compositionally biased region" description="Polar residues" evidence="9">
    <location>
        <begin position="610"/>
        <end position="620"/>
    </location>
</feature>